<dbReference type="WBParaSite" id="TREG1_33580.1">
    <property type="protein sequence ID" value="TREG1_33580.1"/>
    <property type="gene ID" value="TREG1_33580"/>
</dbReference>
<dbReference type="InterPro" id="IPR039924">
    <property type="entry name" value="ICln/Lot5/Saf5"/>
</dbReference>
<evidence type="ECO:0000256" key="3">
    <source>
        <dbReference type="ARBA" id="ARBA00022490"/>
    </source>
</evidence>
<evidence type="ECO:0000256" key="2">
    <source>
        <dbReference type="ARBA" id="ARBA00004496"/>
    </source>
</evidence>
<feature type="compositionally biased region" description="Acidic residues" evidence="5">
    <location>
        <begin position="102"/>
        <end position="113"/>
    </location>
</feature>
<dbReference type="PANTHER" id="PTHR21399">
    <property type="entry name" value="CHLORIDE CONDUCTANCE REGULATORY PROTEIN ICLN"/>
    <property type="match status" value="1"/>
</dbReference>
<dbReference type="GO" id="GO:0000387">
    <property type="term" value="P:spliceosomal snRNP assembly"/>
    <property type="evidence" value="ECO:0007669"/>
    <property type="project" value="TreeGrafter"/>
</dbReference>
<feature type="region of interest" description="Disordered" evidence="5">
    <location>
        <begin position="157"/>
        <end position="203"/>
    </location>
</feature>
<keyword evidence="4" id="KW-0539">Nucleus</keyword>
<organism evidence="6 7">
    <name type="scientific">Trichobilharzia regenti</name>
    <name type="common">Nasal bird schistosome</name>
    <dbReference type="NCBI Taxonomy" id="157069"/>
    <lineage>
        <taxon>Eukaryota</taxon>
        <taxon>Metazoa</taxon>
        <taxon>Spiralia</taxon>
        <taxon>Lophotrochozoa</taxon>
        <taxon>Platyhelminthes</taxon>
        <taxon>Trematoda</taxon>
        <taxon>Digenea</taxon>
        <taxon>Strigeidida</taxon>
        <taxon>Schistosomatoidea</taxon>
        <taxon>Schistosomatidae</taxon>
        <taxon>Trichobilharzia</taxon>
    </lineage>
</organism>
<feature type="compositionally biased region" description="Acidic residues" evidence="5">
    <location>
        <begin position="163"/>
        <end position="183"/>
    </location>
</feature>
<dbReference type="Gene3D" id="2.30.29.30">
    <property type="entry name" value="Pleckstrin-homology domain (PH domain)/Phosphotyrosine-binding domain (PTB)"/>
    <property type="match status" value="1"/>
</dbReference>
<keyword evidence="6" id="KW-1185">Reference proteome</keyword>
<dbReference type="GO" id="GO:0034715">
    <property type="term" value="C:pICln-Sm protein complex"/>
    <property type="evidence" value="ECO:0007669"/>
    <property type="project" value="TreeGrafter"/>
</dbReference>
<accession>A0AA85JLU8</accession>
<sequence length="203" mass="22527">MVADTTDHKVHFVQSDISLYEDSSLIDTGTVKITESCFSWEGTALQFFIPYLQIALHAIAKNTNNQTGNNVFPHPHLLIMVEGDRVWDPNNGSESKPKSDENEMAVDETESRDEDASGQGNHDVDFPSTTSVLRLVPSDCAHLEDMFKAIAECQALNPHPEDDNSDLDSLTEDNEYEENDDAELANHACNNGTHFDPDQFADA</sequence>
<feature type="region of interest" description="Disordered" evidence="5">
    <location>
        <begin position="86"/>
        <end position="127"/>
    </location>
</feature>
<dbReference type="Proteomes" id="UP000050795">
    <property type="component" value="Unassembled WGS sequence"/>
</dbReference>
<dbReference type="GO" id="GO:0005829">
    <property type="term" value="C:cytosol"/>
    <property type="evidence" value="ECO:0007669"/>
    <property type="project" value="TreeGrafter"/>
</dbReference>
<dbReference type="PANTHER" id="PTHR21399:SF0">
    <property type="entry name" value="METHYLOSOME SUBUNIT PICLN"/>
    <property type="match status" value="1"/>
</dbReference>
<keyword evidence="3" id="KW-0963">Cytoplasm</keyword>
<proteinExistence type="predicted"/>
<protein>
    <recommendedName>
        <fullName evidence="8">Methylosome subunit pICln</fullName>
    </recommendedName>
</protein>
<evidence type="ECO:0000256" key="4">
    <source>
        <dbReference type="ARBA" id="ARBA00023242"/>
    </source>
</evidence>
<evidence type="ECO:0000256" key="1">
    <source>
        <dbReference type="ARBA" id="ARBA00004123"/>
    </source>
</evidence>
<dbReference type="AlphaFoldDB" id="A0AA85JLU8"/>
<evidence type="ECO:0000256" key="5">
    <source>
        <dbReference type="SAM" id="MobiDB-lite"/>
    </source>
</evidence>
<reference evidence="6" key="1">
    <citation type="submission" date="2022-06" db="EMBL/GenBank/DDBJ databases">
        <authorList>
            <person name="Berger JAMES D."/>
            <person name="Berger JAMES D."/>
        </authorList>
    </citation>
    <scope>NUCLEOTIDE SEQUENCE [LARGE SCALE GENOMIC DNA]</scope>
</reference>
<dbReference type="GO" id="GO:0005681">
    <property type="term" value="C:spliceosomal complex"/>
    <property type="evidence" value="ECO:0007669"/>
    <property type="project" value="TreeGrafter"/>
</dbReference>
<dbReference type="Pfam" id="PF03517">
    <property type="entry name" value="Voldacs"/>
    <property type="match status" value="1"/>
</dbReference>
<dbReference type="InterPro" id="IPR011993">
    <property type="entry name" value="PH-like_dom_sf"/>
</dbReference>
<dbReference type="GO" id="GO:0045292">
    <property type="term" value="P:mRNA cis splicing, via spliceosome"/>
    <property type="evidence" value="ECO:0007669"/>
    <property type="project" value="TreeGrafter"/>
</dbReference>
<reference evidence="7" key="2">
    <citation type="submission" date="2023-11" db="UniProtKB">
        <authorList>
            <consortium name="WormBaseParasite"/>
        </authorList>
    </citation>
    <scope>IDENTIFICATION</scope>
</reference>
<comment type="subcellular location">
    <subcellularLocation>
        <location evidence="2">Cytoplasm</location>
    </subcellularLocation>
    <subcellularLocation>
        <location evidence="1">Nucleus</location>
    </subcellularLocation>
</comment>
<evidence type="ECO:0000313" key="6">
    <source>
        <dbReference type="Proteomes" id="UP000050795"/>
    </source>
</evidence>
<evidence type="ECO:0000313" key="7">
    <source>
        <dbReference type="WBParaSite" id="TREG1_33580.1"/>
    </source>
</evidence>
<name>A0AA85JLU8_TRIRE</name>
<evidence type="ECO:0008006" key="8">
    <source>
        <dbReference type="Google" id="ProtNLM"/>
    </source>
</evidence>